<feature type="compositionally biased region" description="Acidic residues" evidence="1">
    <location>
        <begin position="253"/>
        <end position="263"/>
    </location>
</feature>
<feature type="compositionally biased region" description="Basic and acidic residues" evidence="1">
    <location>
        <begin position="346"/>
        <end position="357"/>
    </location>
</feature>
<feature type="region of interest" description="Disordered" evidence="1">
    <location>
        <begin position="132"/>
        <end position="156"/>
    </location>
</feature>
<dbReference type="GO" id="GO:0045010">
    <property type="term" value="P:actin nucleation"/>
    <property type="evidence" value="ECO:0007669"/>
    <property type="project" value="InterPro"/>
</dbReference>
<feature type="compositionally biased region" description="Low complexity" evidence="1">
    <location>
        <begin position="330"/>
        <end position="345"/>
    </location>
</feature>
<feature type="region of interest" description="Disordered" evidence="1">
    <location>
        <begin position="1"/>
        <end position="24"/>
    </location>
</feature>
<protein>
    <recommendedName>
        <fullName evidence="4">Protein spire</fullName>
    </recommendedName>
</protein>
<evidence type="ECO:0008006" key="4">
    <source>
        <dbReference type="Google" id="ProtNLM"/>
    </source>
</evidence>
<dbReference type="PANTHER" id="PTHR21345">
    <property type="entry name" value="SPIRE"/>
    <property type="match status" value="1"/>
</dbReference>
<feature type="compositionally biased region" description="Low complexity" evidence="1">
    <location>
        <begin position="144"/>
        <end position="156"/>
    </location>
</feature>
<organism evidence="2 3">
    <name type="scientific">Ladona fulva</name>
    <name type="common">Scarce chaser dragonfly</name>
    <name type="synonym">Libellula fulva</name>
    <dbReference type="NCBI Taxonomy" id="123851"/>
    <lineage>
        <taxon>Eukaryota</taxon>
        <taxon>Metazoa</taxon>
        <taxon>Ecdysozoa</taxon>
        <taxon>Arthropoda</taxon>
        <taxon>Hexapoda</taxon>
        <taxon>Insecta</taxon>
        <taxon>Pterygota</taxon>
        <taxon>Palaeoptera</taxon>
        <taxon>Odonata</taxon>
        <taxon>Epiprocta</taxon>
        <taxon>Anisoptera</taxon>
        <taxon>Libelluloidea</taxon>
        <taxon>Libellulidae</taxon>
        <taxon>Ladona</taxon>
    </lineage>
</organism>
<sequence length="453" mass="49180">MIKVDFSMLKEDYDEDDDDDDEDENAIIREVLDSPLDTDFSEFSGFGREGQFEGEKDKGGRIAGKGRTATAPWRRTGIPSITKTDTTNIPGTSSSLAERNHRILESYDLATQCPTRRSLMLNRRHSILGCERDSLNQPQLRPNSASSAANSTMSTSSSSSAASAASALSFDSEANLSSLPAELTCSRISLQEEFLQSVCFLCLKTRFSIFGPWGQKCKMCKRTVCAKCYSKMRIPTEHFSRVPVFALSPNLSPEEEEDEDEDEVSGKAGPSSSVTSFPRNFVSRLLVSELPQGLLLRNSVGSAPSSPNLPRSPISGSPQHQQSSNASNKTLPSNTTAPLSTSSSLADHDTGERKCGDGAESAPHQLSSITQNGSAPKSLPAPMMSTPNPRRGRLTRSKTLGRPVGGPQAEKLKGLQMNVCHDCKTMVLHIIKTSRTKRNNAIKNLSLDLSPVY</sequence>
<feature type="compositionally biased region" description="Polar residues" evidence="1">
    <location>
        <begin position="364"/>
        <end position="375"/>
    </location>
</feature>
<proteinExistence type="predicted"/>
<name>A0A8K0NX95_LADFU</name>
<comment type="caution">
    <text evidence="2">The sequence shown here is derived from an EMBL/GenBank/DDBJ whole genome shotgun (WGS) entry which is preliminary data.</text>
</comment>
<dbReference type="GO" id="GO:0051639">
    <property type="term" value="P:actin filament network formation"/>
    <property type="evidence" value="ECO:0007669"/>
    <property type="project" value="TreeGrafter"/>
</dbReference>
<feature type="compositionally biased region" description="Polar residues" evidence="1">
    <location>
        <begin position="299"/>
        <end position="329"/>
    </location>
</feature>
<dbReference type="GO" id="GO:0003779">
    <property type="term" value="F:actin binding"/>
    <property type="evidence" value="ECO:0007669"/>
    <property type="project" value="InterPro"/>
</dbReference>
<dbReference type="GO" id="GO:0005938">
    <property type="term" value="C:cell cortex"/>
    <property type="evidence" value="ECO:0007669"/>
    <property type="project" value="TreeGrafter"/>
</dbReference>
<feature type="compositionally biased region" description="Basic and acidic residues" evidence="1">
    <location>
        <begin position="50"/>
        <end position="60"/>
    </location>
</feature>
<keyword evidence="3" id="KW-1185">Reference proteome</keyword>
<dbReference type="GO" id="GO:0048193">
    <property type="term" value="P:Golgi vesicle transport"/>
    <property type="evidence" value="ECO:0007669"/>
    <property type="project" value="TreeGrafter"/>
</dbReference>
<feature type="region of interest" description="Disordered" evidence="1">
    <location>
        <begin position="38"/>
        <end position="67"/>
    </location>
</feature>
<accession>A0A8K0NX95</accession>
<feature type="region of interest" description="Disordered" evidence="1">
    <location>
        <begin position="298"/>
        <end position="409"/>
    </location>
</feature>
<dbReference type="GO" id="GO:0008017">
    <property type="term" value="F:microtubule binding"/>
    <property type="evidence" value="ECO:0007669"/>
    <property type="project" value="TreeGrafter"/>
</dbReference>
<dbReference type="AlphaFoldDB" id="A0A8K0NX95"/>
<dbReference type="EMBL" id="KZ308154">
    <property type="protein sequence ID" value="KAG8223159.1"/>
    <property type="molecule type" value="Genomic_DNA"/>
</dbReference>
<dbReference type="InterPro" id="IPR013083">
    <property type="entry name" value="Znf_RING/FYVE/PHD"/>
</dbReference>
<evidence type="ECO:0000313" key="2">
    <source>
        <dbReference type="EMBL" id="KAG8223159.1"/>
    </source>
</evidence>
<dbReference type="Proteomes" id="UP000792457">
    <property type="component" value="Unassembled WGS sequence"/>
</dbReference>
<dbReference type="Gene3D" id="3.30.40.10">
    <property type="entry name" value="Zinc/RING finger domain, C3HC4 (zinc finger)"/>
    <property type="match status" value="1"/>
</dbReference>
<dbReference type="InterPro" id="IPR029901">
    <property type="entry name" value="Spire"/>
</dbReference>
<dbReference type="InterPro" id="IPR011011">
    <property type="entry name" value="Znf_FYVE_PHD"/>
</dbReference>
<reference evidence="2" key="2">
    <citation type="submission" date="2017-10" db="EMBL/GenBank/DDBJ databases">
        <title>Ladona fulva Genome sequencing and assembly.</title>
        <authorList>
            <person name="Murali S."/>
            <person name="Richards S."/>
            <person name="Bandaranaike D."/>
            <person name="Bellair M."/>
            <person name="Blankenburg K."/>
            <person name="Chao H."/>
            <person name="Dinh H."/>
            <person name="Doddapaneni H."/>
            <person name="Dugan-Rocha S."/>
            <person name="Elkadiri S."/>
            <person name="Gnanaolivu R."/>
            <person name="Hernandez B."/>
            <person name="Skinner E."/>
            <person name="Javaid M."/>
            <person name="Lee S."/>
            <person name="Li M."/>
            <person name="Ming W."/>
            <person name="Munidasa M."/>
            <person name="Muniz J."/>
            <person name="Nguyen L."/>
            <person name="Hughes D."/>
            <person name="Osuji N."/>
            <person name="Pu L.-L."/>
            <person name="Puazo M."/>
            <person name="Qu C."/>
            <person name="Quiroz J."/>
            <person name="Raj R."/>
            <person name="Weissenberger G."/>
            <person name="Xin Y."/>
            <person name="Zou X."/>
            <person name="Han Y."/>
            <person name="Worley K."/>
            <person name="Muzny D."/>
            <person name="Gibbs R."/>
        </authorList>
    </citation>
    <scope>NUCLEOTIDE SEQUENCE</scope>
    <source>
        <strain evidence="2">Sampled in the wild</strain>
    </source>
</reference>
<dbReference type="GO" id="GO:0040038">
    <property type="term" value="P:polar body extrusion after meiotic divisions"/>
    <property type="evidence" value="ECO:0007669"/>
    <property type="project" value="TreeGrafter"/>
</dbReference>
<reference evidence="2" key="1">
    <citation type="submission" date="2013-04" db="EMBL/GenBank/DDBJ databases">
        <authorList>
            <person name="Qu J."/>
            <person name="Murali S.C."/>
            <person name="Bandaranaike D."/>
            <person name="Bellair M."/>
            <person name="Blankenburg K."/>
            <person name="Chao H."/>
            <person name="Dinh H."/>
            <person name="Doddapaneni H."/>
            <person name="Downs B."/>
            <person name="Dugan-Rocha S."/>
            <person name="Elkadiri S."/>
            <person name="Gnanaolivu R.D."/>
            <person name="Hernandez B."/>
            <person name="Javaid M."/>
            <person name="Jayaseelan J.C."/>
            <person name="Lee S."/>
            <person name="Li M."/>
            <person name="Ming W."/>
            <person name="Munidasa M."/>
            <person name="Muniz J."/>
            <person name="Nguyen L."/>
            <person name="Ongeri F."/>
            <person name="Osuji N."/>
            <person name="Pu L.-L."/>
            <person name="Puazo M."/>
            <person name="Qu C."/>
            <person name="Quiroz J."/>
            <person name="Raj R."/>
            <person name="Weissenberger G."/>
            <person name="Xin Y."/>
            <person name="Zou X."/>
            <person name="Han Y."/>
            <person name="Richards S."/>
            <person name="Worley K."/>
            <person name="Muzny D."/>
            <person name="Gibbs R."/>
        </authorList>
    </citation>
    <scope>NUCLEOTIDE SEQUENCE</scope>
    <source>
        <strain evidence="2">Sampled in the wild</strain>
    </source>
</reference>
<feature type="region of interest" description="Disordered" evidence="1">
    <location>
        <begin position="249"/>
        <end position="275"/>
    </location>
</feature>
<dbReference type="GO" id="GO:0051295">
    <property type="term" value="P:establishment of meiotic spindle localization"/>
    <property type="evidence" value="ECO:0007669"/>
    <property type="project" value="TreeGrafter"/>
</dbReference>
<dbReference type="GO" id="GO:0036089">
    <property type="term" value="P:cleavage furrow formation"/>
    <property type="evidence" value="ECO:0007669"/>
    <property type="project" value="TreeGrafter"/>
</dbReference>
<dbReference type="PANTHER" id="PTHR21345:SF3">
    <property type="entry name" value="PROTEIN SPIRE"/>
    <property type="match status" value="1"/>
</dbReference>
<dbReference type="GO" id="GO:0030659">
    <property type="term" value="C:cytoplasmic vesicle membrane"/>
    <property type="evidence" value="ECO:0007669"/>
    <property type="project" value="TreeGrafter"/>
</dbReference>
<dbReference type="GO" id="GO:0030041">
    <property type="term" value="P:actin filament polymerization"/>
    <property type="evidence" value="ECO:0007669"/>
    <property type="project" value="TreeGrafter"/>
</dbReference>
<dbReference type="OrthoDB" id="10043757at2759"/>
<evidence type="ECO:0000256" key="1">
    <source>
        <dbReference type="SAM" id="MobiDB-lite"/>
    </source>
</evidence>
<gene>
    <name evidence="2" type="ORF">J437_LFUL015371</name>
</gene>
<evidence type="ECO:0000313" key="3">
    <source>
        <dbReference type="Proteomes" id="UP000792457"/>
    </source>
</evidence>
<dbReference type="SUPFAM" id="SSF57903">
    <property type="entry name" value="FYVE/PHD zinc finger"/>
    <property type="match status" value="1"/>
</dbReference>
<feature type="compositionally biased region" description="Acidic residues" evidence="1">
    <location>
        <begin position="12"/>
        <end position="24"/>
    </location>
</feature>